<accession>K2JSY3</accession>
<reference evidence="1 2" key="1">
    <citation type="journal article" date="2012" name="J. Bacteriol.">
        <title>Genome Sequence of Idiomarina xiamenensis Type Strain 10-D-4.</title>
        <authorList>
            <person name="Lai Q."/>
            <person name="Wang L."/>
            <person name="Wang W."/>
            <person name="Shao Z."/>
        </authorList>
    </citation>
    <scope>NUCLEOTIDE SEQUENCE [LARGE SCALE GENOMIC DNA]</scope>
    <source>
        <strain evidence="1 2">10-D-4</strain>
    </source>
</reference>
<evidence type="ECO:0000313" key="1">
    <source>
        <dbReference type="EMBL" id="EKE77607.1"/>
    </source>
</evidence>
<evidence type="ECO:0000313" key="2">
    <source>
        <dbReference type="Proteomes" id="UP000014115"/>
    </source>
</evidence>
<dbReference type="STRING" id="740709.A10D4_13446"/>
<dbReference type="EMBL" id="AMRG01000049">
    <property type="protein sequence ID" value="EKE77607.1"/>
    <property type="molecule type" value="Genomic_DNA"/>
</dbReference>
<name>K2JSY3_9GAMM</name>
<sequence>MKKIFFIITIAVTTLFLIFFIESEKLKFNVQSLLWRPSQEIRLFLSEIYNDEIYIIADQRYFYRESNTGDLKLIWFWLNFDSHSDFIVISKSDLISFIKVENYLNGFYLSEKNKLNLTASMYCYSSYTVKSFKTDENAIAFWSVLDNEYIIPELPKEIKDKLKPGSCE</sequence>
<dbReference type="AlphaFoldDB" id="K2JSY3"/>
<protein>
    <submittedName>
        <fullName evidence="1">Uncharacterized protein</fullName>
    </submittedName>
</protein>
<dbReference type="RefSeq" id="WP_008490153.1">
    <property type="nucleotide sequence ID" value="NZ_AMRG01000049.1"/>
</dbReference>
<gene>
    <name evidence="1" type="ORF">A10D4_13446</name>
</gene>
<dbReference type="OrthoDB" id="6194758at2"/>
<keyword evidence="2" id="KW-1185">Reference proteome</keyword>
<proteinExistence type="predicted"/>
<dbReference type="Proteomes" id="UP000014115">
    <property type="component" value="Unassembled WGS sequence"/>
</dbReference>
<organism evidence="1 2">
    <name type="scientific">Idiomarina xiamenensis 10-D-4</name>
    <dbReference type="NCBI Taxonomy" id="740709"/>
    <lineage>
        <taxon>Bacteria</taxon>
        <taxon>Pseudomonadati</taxon>
        <taxon>Pseudomonadota</taxon>
        <taxon>Gammaproteobacteria</taxon>
        <taxon>Alteromonadales</taxon>
        <taxon>Idiomarinaceae</taxon>
        <taxon>Idiomarina</taxon>
    </lineage>
</organism>
<comment type="caution">
    <text evidence="1">The sequence shown here is derived from an EMBL/GenBank/DDBJ whole genome shotgun (WGS) entry which is preliminary data.</text>
</comment>